<dbReference type="FunFam" id="3.40.50.300:FF:000040">
    <property type="entry name" value="GTPase Der"/>
    <property type="match status" value="1"/>
</dbReference>
<dbReference type="Gene3D" id="3.30.300.20">
    <property type="match status" value="1"/>
</dbReference>
<dbReference type="PRINTS" id="PR00326">
    <property type="entry name" value="GTP1OBG"/>
</dbReference>
<dbReference type="Proteomes" id="UP000011563">
    <property type="component" value="Chromosome"/>
</dbReference>
<dbReference type="InterPro" id="IPR016484">
    <property type="entry name" value="GTPase_Der"/>
</dbReference>
<dbReference type="InterPro" id="IPR027417">
    <property type="entry name" value="P-loop_NTPase"/>
</dbReference>
<feature type="binding site" evidence="8">
    <location>
        <begin position="242"/>
        <end position="246"/>
    </location>
    <ligand>
        <name>GTP</name>
        <dbReference type="ChEBI" id="CHEBI:37565"/>
        <label>2</label>
    </ligand>
</feature>
<evidence type="ECO:0000256" key="6">
    <source>
        <dbReference type="ARBA" id="ARBA00023134"/>
    </source>
</evidence>
<dbReference type="KEGG" id="kbt:BCUE_0642"/>
<evidence type="ECO:0000313" key="12">
    <source>
        <dbReference type="EMBL" id="AGF49818.1"/>
    </source>
</evidence>
<feature type="binding site" evidence="8">
    <location>
        <begin position="122"/>
        <end position="125"/>
    </location>
    <ligand>
        <name>GTP</name>
        <dbReference type="ChEBI" id="CHEBI:37565"/>
        <label>1</label>
    </ligand>
</feature>
<feature type="binding site" evidence="8">
    <location>
        <begin position="58"/>
        <end position="62"/>
    </location>
    <ligand>
        <name>GTP</name>
        <dbReference type="ChEBI" id="CHEBI:37565"/>
        <label>1</label>
    </ligand>
</feature>
<feature type="domain" description="EngA-type G" evidence="11">
    <location>
        <begin position="189"/>
        <end position="362"/>
    </location>
</feature>
<proteinExistence type="inferred from homology"/>
<dbReference type="EMBL" id="CP003807">
    <property type="protein sequence ID" value="AGF49818.1"/>
    <property type="molecule type" value="Genomic_DNA"/>
</dbReference>
<keyword evidence="5 8" id="KW-0547">Nucleotide-binding</keyword>
<dbReference type="InterPro" id="IPR032859">
    <property type="entry name" value="KH_dom-like"/>
</dbReference>
<evidence type="ECO:0000256" key="2">
    <source>
        <dbReference type="ARBA" id="ARBA00020953"/>
    </source>
</evidence>
<dbReference type="GO" id="GO:0005525">
    <property type="term" value="F:GTP binding"/>
    <property type="evidence" value="ECO:0007669"/>
    <property type="project" value="UniProtKB-UniRule"/>
</dbReference>
<dbReference type="GO" id="GO:0042254">
    <property type="term" value="P:ribosome biogenesis"/>
    <property type="evidence" value="ECO:0007669"/>
    <property type="project" value="UniProtKB-KW"/>
</dbReference>
<keyword evidence="13" id="KW-1185">Reference proteome</keyword>
<dbReference type="HAMAP" id="MF_00195">
    <property type="entry name" value="GTPase_Der"/>
    <property type="match status" value="1"/>
</dbReference>
<dbReference type="RefSeq" id="WP_015238066.1">
    <property type="nucleotide sequence ID" value="NC_020285.1"/>
</dbReference>
<dbReference type="Pfam" id="PF01926">
    <property type="entry name" value="MMR_HSR1"/>
    <property type="match status" value="2"/>
</dbReference>
<dbReference type="GO" id="GO:0043022">
    <property type="term" value="F:ribosome binding"/>
    <property type="evidence" value="ECO:0007669"/>
    <property type="project" value="TreeGrafter"/>
</dbReference>
<dbReference type="PANTHER" id="PTHR43834:SF6">
    <property type="entry name" value="GTPASE DER"/>
    <property type="match status" value="1"/>
</dbReference>
<evidence type="ECO:0000256" key="4">
    <source>
        <dbReference type="ARBA" id="ARBA00022737"/>
    </source>
</evidence>
<dbReference type="PIRSF" id="PIRSF006485">
    <property type="entry name" value="GTP-binding_EngA"/>
    <property type="match status" value="1"/>
</dbReference>
<dbReference type="InterPro" id="IPR005225">
    <property type="entry name" value="Small_GTP-bd"/>
</dbReference>
<dbReference type="CDD" id="cd01894">
    <property type="entry name" value="EngA1"/>
    <property type="match status" value="1"/>
</dbReference>
<name>M1LBK3_9PROT</name>
<keyword evidence="4 10" id="KW-0677">Repeat</keyword>
<evidence type="ECO:0000256" key="3">
    <source>
        <dbReference type="ARBA" id="ARBA00022517"/>
    </source>
</evidence>
<reference evidence="12 13" key="1">
    <citation type="journal article" date="2013" name="Genome Biol. Evol.">
        <title>Genome evolution and phylogenomic analysis of candidatus kinetoplastibacterium, the betaproteobacterial endosymbionts of strigomonas and angomonas.</title>
        <authorList>
            <person name="Alves J.M."/>
            <person name="Serrano M.G."/>
            <person name="Maia da Silva F."/>
            <person name="Voegtly L.J."/>
            <person name="Matveyev A.V."/>
            <person name="Teixeira M.M."/>
            <person name="Camargo E.P."/>
            <person name="Buck G.A."/>
        </authorList>
    </citation>
    <scope>NUCLEOTIDE SEQUENCE [LARGE SCALE GENOMIC DNA]</scope>
    <source>
        <strain evidence="12 13">TCC012E</strain>
    </source>
</reference>
<feature type="binding site" evidence="8">
    <location>
        <begin position="307"/>
        <end position="310"/>
    </location>
    <ligand>
        <name>GTP</name>
        <dbReference type="ChEBI" id="CHEBI:37565"/>
        <label>2</label>
    </ligand>
</feature>
<protein>
    <recommendedName>
        <fullName evidence="2 8">GTPase Der</fullName>
    </recommendedName>
    <alternativeName>
        <fullName evidence="7 8">GTP-binding protein EngA</fullName>
    </alternativeName>
</protein>
<comment type="function">
    <text evidence="8 10">GTPase that plays an essential role in the late steps of ribosome biogenesis.</text>
</comment>
<dbReference type="InterPro" id="IPR006073">
    <property type="entry name" value="GTP-bd"/>
</dbReference>
<evidence type="ECO:0000256" key="10">
    <source>
        <dbReference type="RuleBase" id="RU004481"/>
    </source>
</evidence>
<evidence type="ECO:0000259" key="11">
    <source>
        <dbReference type="PROSITE" id="PS51712"/>
    </source>
</evidence>
<feature type="binding site" evidence="8">
    <location>
        <begin position="11"/>
        <end position="18"/>
    </location>
    <ligand>
        <name>GTP</name>
        <dbReference type="ChEBI" id="CHEBI:37565"/>
        <label>1</label>
    </ligand>
</feature>
<sequence length="451" mass="50568">MSYKPAIVLVGRPNVGKSTLFNRFTKSKDALVANFSGLTRDRIYGDGMFGEYNFIVIDTGGFEPLSKDKMYMKIANQTNQAILDADIVIFLVDGKDGLCNTDYDIANFLRKLSVTNVFLVINKSEGRSIDTIASEFHELGFGAPFLISASHGDGIGFLIESIFKSKLYIDKYSKNDNVDSQNDDLYKKIRLSIVGQPNVGKSTLINSILGEERLITFDSPGTTRDSINIDFNFSGRSYVLIDTAGLRRRSRVSDCIEKFSVIKTIQSIEKSNVVILTLDANTGISDQDARIASFILESGKAIVIAINKWDSISLDSRSAIEREFKRKLHFLSFANMYFISALRKTNIKRLLFSVNDAYDAAFVKLPTPKVTRVLLDATKQQPPPKKGIFVPKLRYAHQGGQNPPVIVIHGNCLTSIQDSYVRYLESFFRREFKLSGTPLRIEFKSSKNPYI</sequence>
<dbReference type="NCBIfam" id="TIGR00231">
    <property type="entry name" value="small_GTP"/>
    <property type="match status" value="2"/>
</dbReference>
<dbReference type="NCBIfam" id="TIGR03594">
    <property type="entry name" value="GTPase_EngA"/>
    <property type="match status" value="1"/>
</dbReference>
<organism evidence="12 13">
    <name type="scientific">Candidatus Kinetoplastidibacterium blastocrithidiae TCC012E</name>
    <dbReference type="NCBI Taxonomy" id="1208922"/>
    <lineage>
        <taxon>Bacteria</taxon>
        <taxon>Pseudomonadati</taxon>
        <taxon>Pseudomonadota</taxon>
        <taxon>Betaproteobacteria</taxon>
        <taxon>Candidatus Kinetoplastidibacterium</taxon>
    </lineage>
</organism>
<dbReference type="InterPro" id="IPR015946">
    <property type="entry name" value="KH_dom-like_a/b"/>
</dbReference>
<gene>
    <name evidence="8" type="primary">der</name>
    <name evidence="12" type="ORF">BCUE_0642</name>
</gene>
<evidence type="ECO:0000256" key="9">
    <source>
        <dbReference type="PROSITE-ProRule" id="PRU01049"/>
    </source>
</evidence>
<keyword evidence="6 8" id="KW-0342">GTP-binding</keyword>
<dbReference type="Pfam" id="PF14714">
    <property type="entry name" value="KH_dom-like"/>
    <property type="match status" value="1"/>
</dbReference>
<evidence type="ECO:0000256" key="1">
    <source>
        <dbReference type="ARBA" id="ARBA00008279"/>
    </source>
</evidence>
<dbReference type="PROSITE" id="PS51712">
    <property type="entry name" value="G_ENGA"/>
    <property type="match status" value="2"/>
</dbReference>
<comment type="subunit">
    <text evidence="8">Associates with the 50S ribosomal subunit.</text>
</comment>
<dbReference type="PATRIC" id="fig|1208922.3.peg.372"/>
<dbReference type="AlphaFoldDB" id="M1LBK3"/>
<keyword evidence="3 8" id="KW-0690">Ribosome biogenesis</keyword>
<dbReference type="PANTHER" id="PTHR43834">
    <property type="entry name" value="GTPASE DER"/>
    <property type="match status" value="1"/>
</dbReference>
<dbReference type="Gene3D" id="3.40.50.300">
    <property type="entry name" value="P-loop containing nucleotide triphosphate hydrolases"/>
    <property type="match status" value="2"/>
</dbReference>
<evidence type="ECO:0000313" key="13">
    <source>
        <dbReference type="Proteomes" id="UP000011563"/>
    </source>
</evidence>
<dbReference type="HOGENOM" id="CLU_016077_6_2_4"/>
<evidence type="ECO:0000256" key="5">
    <source>
        <dbReference type="ARBA" id="ARBA00022741"/>
    </source>
</evidence>
<accession>M1LBK3</accession>
<evidence type="ECO:0000256" key="8">
    <source>
        <dbReference type="HAMAP-Rule" id="MF_00195"/>
    </source>
</evidence>
<dbReference type="CDD" id="cd01895">
    <property type="entry name" value="EngA2"/>
    <property type="match status" value="1"/>
</dbReference>
<dbReference type="InterPro" id="IPR031166">
    <property type="entry name" value="G_ENGA"/>
</dbReference>
<feature type="binding site" evidence="8">
    <location>
        <begin position="195"/>
        <end position="202"/>
    </location>
    <ligand>
        <name>GTP</name>
        <dbReference type="ChEBI" id="CHEBI:37565"/>
        <label>2</label>
    </ligand>
</feature>
<dbReference type="SUPFAM" id="SSF52540">
    <property type="entry name" value="P-loop containing nucleoside triphosphate hydrolases"/>
    <property type="match status" value="2"/>
</dbReference>
<feature type="domain" description="EngA-type G" evidence="11">
    <location>
        <begin position="5"/>
        <end position="170"/>
    </location>
</feature>
<comment type="similarity">
    <text evidence="1 8 9 10">Belongs to the TRAFAC class TrmE-Era-EngA-EngB-Septin-like GTPase superfamily. EngA (Der) GTPase family.</text>
</comment>
<evidence type="ECO:0000256" key="7">
    <source>
        <dbReference type="ARBA" id="ARBA00032345"/>
    </source>
</evidence>